<dbReference type="GO" id="GO:0003964">
    <property type="term" value="F:RNA-directed DNA polymerase activity"/>
    <property type="evidence" value="ECO:0007669"/>
    <property type="project" value="UniProtKB-KW"/>
</dbReference>
<organism evidence="2 3">
    <name type="scientific">Chrysochromulina tobinii</name>
    <dbReference type="NCBI Taxonomy" id="1460289"/>
    <lineage>
        <taxon>Eukaryota</taxon>
        <taxon>Haptista</taxon>
        <taxon>Haptophyta</taxon>
        <taxon>Prymnesiophyceae</taxon>
        <taxon>Prymnesiales</taxon>
        <taxon>Chrysochromulinaceae</taxon>
        <taxon>Chrysochromulina</taxon>
    </lineage>
</organism>
<feature type="region of interest" description="Disordered" evidence="1">
    <location>
        <begin position="1583"/>
        <end position="1627"/>
    </location>
</feature>
<comment type="caution">
    <text evidence="2">The sequence shown here is derived from an EMBL/GenBank/DDBJ whole genome shotgun (WGS) entry which is preliminary data.</text>
</comment>
<keyword evidence="2" id="KW-0548">Nucleotidyltransferase</keyword>
<evidence type="ECO:0000313" key="2">
    <source>
        <dbReference type="EMBL" id="KOO22296.1"/>
    </source>
</evidence>
<dbReference type="Proteomes" id="UP000037460">
    <property type="component" value="Unassembled WGS sequence"/>
</dbReference>
<name>A0A0M0J6R2_9EUKA</name>
<evidence type="ECO:0000313" key="3">
    <source>
        <dbReference type="Proteomes" id="UP000037460"/>
    </source>
</evidence>
<keyword evidence="2" id="KW-0695">RNA-directed DNA polymerase</keyword>
<reference evidence="3" key="1">
    <citation type="journal article" date="2015" name="PLoS Genet.">
        <title>Genome Sequence and Transcriptome Analyses of Chrysochromulina tobin: Metabolic Tools for Enhanced Algal Fitness in the Prominent Order Prymnesiales (Haptophyceae).</title>
        <authorList>
            <person name="Hovde B.T."/>
            <person name="Deodato C.R."/>
            <person name="Hunsperger H.M."/>
            <person name="Ryken S.A."/>
            <person name="Yost W."/>
            <person name="Jha R.K."/>
            <person name="Patterson J."/>
            <person name="Monnat R.J. Jr."/>
            <person name="Barlow S.B."/>
            <person name="Starkenburg S.R."/>
            <person name="Cattolico R.A."/>
        </authorList>
    </citation>
    <scope>NUCLEOTIDE SEQUENCE</scope>
    <source>
        <strain evidence="3">CCMP291</strain>
    </source>
</reference>
<keyword evidence="2" id="KW-0808">Transferase</keyword>
<feature type="compositionally biased region" description="Acidic residues" evidence="1">
    <location>
        <begin position="3143"/>
        <end position="3162"/>
    </location>
</feature>
<evidence type="ECO:0000256" key="1">
    <source>
        <dbReference type="SAM" id="MobiDB-lite"/>
    </source>
</evidence>
<dbReference type="Gene3D" id="3.60.10.10">
    <property type="entry name" value="Endonuclease/exonuclease/phosphatase"/>
    <property type="match status" value="1"/>
</dbReference>
<feature type="compositionally biased region" description="Basic and acidic residues" evidence="1">
    <location>
        <begin position="1614"/>
        <end position="1627"/>
    </location>
</feature>
<dbReference type="EMBL" id="JWZX01003291">
    <property type="protein sequence ID" value="KOO22296.1"/>
    <property type="molecule type" value="Genomic_DNA"/>
</dbReference>
<gene>
    <name evidence="2" type="ORF">Ctob_003698</name>
</gene>
<feature type="region of interest" description="Disordered" evidence="1">
    <location>
        <begin position="3140"/>
        <end position="3170"/>
    </location>
</feature>
<sequence>MRPCQQDCDCARCIPRHADARRARFAGEAALPPPPLPTHRITVAGGNVNKTDVVEKTLAFAIRQLDGADKLTRPRDLLNAGLLKALSALGVHDGALDDYDALLALFHERQAVNRAAVGCAAAVVVAAAAATSRQANGAHSAAAAASERSRDDPEVVSVSAVAGLKRKVAAAVRTLGECTASSARAAAVAIGGLHAGSAFDKAAQERDAAAAVASMVAAAVTAEDRTRSAAAARVGSSHETQAEIGMRVYCKLELLEGQLPHEAWRLAVIRGLFFVGAGEVEAFVEFIVIGARWSLDDYPYVAEWSADALKTAAARERDRPALKQHNVTLGRMLAFVGLKAVVPPPRPALGVALNRLPSDTIAAVGATGDAGNAVTLIVYDGRAARATALHRVLQAYAYAAAGFATACLPTMWEWRTALCGSCSAAQWLVAHFLHSIGWSDVVDGLAASAALARFKRVLPWQMIADALADLCETDVCVSVQAPMTLGQIIGCTGKALGDELLREAMKLPLQLEQLRSDGTISAAVLDWWLRDAASFIVKSKYKFAEVLAARAAKQQPALPRLPPGACWMARQAKAYKMEVALSDAKFLLERLRREAKTKAEGIVPTSATAPRAVIEVQRRRACLVWNPGGVHVIDARADRRVGDRERAMQGKRRASGAGAQADVRDRELAAAIEREDEEDGGGDVGRGSALRFKGCDALEAIIDQVKSKDAHLLVLSETHLHGRAVDDVADYLGTRLGWQDLAKGRSGGAPEYVPCVVQAPAARGEWAGVLVAFDPTVFKKLDVQIVVPGRVLQIEFRMVDDSTNLTLFACYMPQANLPREVHDKAWGKLEEALLTVCGAYVIAGDLNAETATRLLKAHKINLSKGGVVKRPGETYLFKLMHGTSFLEFDQPTRVGREEYTHLHVVSAASKDAEGNLVEAVTSKHVIDHVLEGGCDGRVGGGETFTVKVGSEPNKQYHRALGFAIITTDTEEIVTSANRKPKLSKMPRVSSKPKTMSKTGSDKRDGAKLKKRLVTMANALPDRFEDGTGGLVDDAELGVDDSDLEEVLEGDGDADELIGWDAYKERAASASESAMKDWVAGREGACAEAMQQLVGQGRPIDERSRALARDEAAARYAATNGTCVEHLMQACMLVAREVIAAPQAAKGRKQSAGEVLRRKLDKYLAIEKEVEDLKITDIVFGYCGKIKGRWRTRESALTPELKQFFLRDAAPHAPGERKARELVLIRRRVDECVREVEEHRLTTRVDYVNEQLTILAARELGYARAAAEVIRAERRGLMSSKDKGPGGTLVALEDEATGLLLTGVARDKAVAAKVRSGNTPNLVCLESAGHLMDLCRIERGERRGGSTAQGSGAAFQVVEDAECRLGRQPRIARNRERVEACVRPPAGDFVVVGNARFPDEAHDGRVRYDGSRKGILGSPFRMGLDGRDENLRDLSCECYREWLETGGDAYAIAVAKCFPIECVAPGHGRICSADIEAEIESLVEIVVELDKRLVLECGCAPKRCHLACIAEKCNTLIRAKRALRSKQAADARDAGGAAACEQCGEGVVQEGGGAADADALLAKVVADAVAQKGDVSGFVEAGTAAQHHVTRDEESSGQRADEATHEGSRGAGHATEADSARERARERDAWHEELRSVIGATGASDGDKASAFDYWTGEYQLEFNESGDRCTDQRARALLQRLLTPERVLELTKLVKEKLATGLDEFNLVLVKQGGLELAKLFADACVEEVAVFSFPTSWTTWHATLIPKPGKDRCKLSGWREIWIQSHLWKLVVGAILPECAEVFARTRPWCNAGFEAGRGCPEQSAALRARLELHMRLRQPLHVYFQDYSVFFPSISRQLVAFILHELGVSTVSMQILREVQDQVMGAFKTAGGPTELAPMLRGEPIGGVESPLFSLPVAALVQRALETYVPGSPLPDRRELRVAALQLWYADDGALADAVEGIIQTAVDIMILLSEEILGLKVGHDTVEASKSASLSWTWDKSRNEFVRGNGNKFKVPLGSSREDIELARAITYRYLGIDFDPELDVTKVEESYRARASAIITMINNLGGGYCDQLAQAVNTVVQGVFIFPARTIPFTEVASKALDIKATKLLFNHGNRARHSKIVGAYVAGKYGGLGLRPGRSTMAAGLLDEMARAWGGRHGEPARAVRLSLQTVFVASLGWDGPSAEAPTVFDFIINERWLPCFRSEVPMEGVALHMARLGLRWRGTGVDECRLDKQRAIERGVLPGRKVRLIELLGVTPSLRLHGLGISSLDELHAGGGELLSAERIEVIYARPGWAWSDVDRAHVRRLLREVAGNDRAKVALDDWREHGAPMGGEIALIERINVGRRSALRMFSRIVGIMWCKDAEGGRPDERSYEVIFCGARLRDAVWLTRAQVLEGAARRDAATTVCSPGEPIEIDEVTAWMDEADASRWEPSTFNRFLTRLRGPQGAAELLAKASRAAGLNRDAAQARVELTDVLLLDYAALRAKGVSAKEVNLREDRIADEARRHEVEEYSTAWTITCTGALRQAHTVEERMGAVRAMPVPTYADGGAVPESDVQVAFDGVAWKAAKDNGSLWSGWRGPNHKVAEFERAPAAFASAVTRSFSRAYEAERSPEGLTCVNAYGGLLQIRIARDEAALIASDLNLALLREIGKIEMVCKQRGRGGFKLVAATDGAYCKAKALSARDALRYELASDAERVQRKLRAPYEPPQVASGVFYGLQAPGSAVPVAEGRRLPAEFDNNQAELDGLILALRRHVALLTGISVHEVLRRLLHDCEYAIGPAASADEGEDELDAMSARDGEADTSGPREARDLLIIIDSEIIASFFQRAWRRGDIKWLRGETYGLRMEEAILLRIWLRTLGAEVHTLRLSSHCGFIPNVWADAIANAARLLDCDGEPPLVVRRPLAFLCKVGGDGKSWRGPGASLPRSACGMASSSAELDARTSKEIRELSDTCALHKLVENDVKVFRASRQGREARDEIDGIVFLPRCSRHAQLGEQLLDSDASKQAKGLFEQARHELRSVADGELSAELIEGRLYAAPFFDYVGVGLDVTKGMQIFDRRIQTPLSTQRGGGFGGPLELTRVGMRHLLRNFTQSALPELGDGIDDSARVAGETLPLCRYLAAKALAGAFALPAASSVKEAVMDSLRAGVSVSTAEADEADDGDGDNGDTQDEWEEARPPGEFDYEQCAGARRDLLKWYVGKAIALNTVIIDHLRIEYSAERVCDEQLRGTFFPTDGSVAVPMSLADFKVGHKSDEMRPGRFVRIVGGETIACTHGTAAS</sequence>
<feature type="compositionally biased region" description="Basic and acidic residues" evidence="1">
    <location>
        <begin position="1588"/>
        <end position="1607"/>
    </location>
</feature>
<dbReference type="SUPFAM" id="SSF56219">
    <property type="entry name" value="DNase I-like"/>
    <property type="match status" value="1"/>
</dbReference>
<protein>
    <submittedName>
        <fullName evidence="2">Reverse transcriptase</fullName>
    </submittedName>
</protein>
<keyword evidence="3" id="KW-1185">Reference proteome</keyword>
<accession>A0A0M0J6R2</accession>
<proteinExistence type="predicted"/>
<feature type="non-terminal residue" evidence="2">
    <location>
        <position position="3267"/>
    </location>
</feature>
<dbReference type="InterPro" id="IPR036691">
    <property type="entry name" value="Endo/exonu/phosph_ase_sf"/>
</dbReference>
<feature type="region of interest" description="Disordered" evidence="1">
    <location>
        <begin position="978"/>
        <end position="1005"/>
    </location>
</feature>